<feature type="domain" description="RND related barrel-sandwich hybrid" evidence="4">
    <location>
        <begin position="65"/>
        <end position="266"/>
    </location>
</feature>
<gene>
    <name evidence="5" type="ORF">SAMN02744040_00862</name>
</gene>
<evidence type="ECO:0000259" key="3">
    <source>
        <dbReference type="Pfam" id="PF26012"/>
    </source>
</evidence>
<proteinExistence type="predicted"/>
<dbReference type="InterPro" id="IPR058709">
    <property type="entry name" value="BSH_RND-rel"/>
</dbReference>
<name>A0A1M5QCY4_9FIRM</name>
<keyword evidence="1" id="KW-1133">Transmembrane helix</keyword>
<dbReference type="STRING" id="1123350.SAMN02744040_00862"/>
<dbReference type="Pfam" id="PF26012">
    <property type="entry name" value="HH_RND_rel"/>
    <property type="match status" value="1"/>
</dbReference>
<protein>
    <submittedName>
        <fullName evidence="5">Putative membrane fusion protein</fullName>
    </submittedName>
</protein>
<keyword evidence="1" id="KW-0472">Membrane</keyword>
<dbReference type="Pfam" id="PF26011">
    <property type="entry name" value="Beta-barrel_RND_rel"/>
    <property type="match status" value="1"/>
</dbReference>
<evidence type="ECO:0000313" key="6">
    <source>
        <dbReference type="Proteomes" id="UP000242520"/>
    </source>
</evidence>
<feature type="domain" description="RND related alpha-helical hairpin" evidence="3">
    <location>
        <begin position="103"/>
        <end position="202"/>
    </location>
</feature>
<keyword evidence="1" id="KW-0812">Transmembrane</keyword>
<evidence type="ECO:0000259" key="2">
    <source>
        <dbReference type="Pfam" id="PF26011"/>
    </source>
</evidence>
<reference evidence="6" key="1">
    <citation type="submission" date="2016-11" db="EMBL/GenBank/DDBJ databases">
        <authorList>
            <person name="Varghese N."/>
            <person name="Submissions S."/>
        </authorList>
    </citation>
    <scope>NUCLEOTIDE SEQUENCE [LARGE SCALE GENOMIC DNA]</scope>
    <source>
        <strain evidence="6">DSM 15285</strain>
    </source>
</reference>
<dbReference type="InterPro" id="IPR058728">
    <property type="entry name" value="HH_RND-rel"/>
</dbReference>
<accession>A0A1M5QCY4</accession>
<evidence type="ECO:0000256" key="1">
    <source>
        <dbReference type="SAM" id="Phobius"/>
    </source>
</evidence>
<dbReference type="EMBL" id="FQXH01000008">
    <property type="protein sequence ID" value="SHH11818.1"/>
    <property type="molecule type" value="Genomic_DNA"/>
</dbReference>
<sequence>MTKVKAKKKKKRKIRFNYVIILGVFIYIFLKLINNIFNSVIPIATVEYGNLAESIEKSGVIIRNEKLIFSKASGQISYFVNEGKRIPKNEKIAEIEIKKINPKLKEKLDTLNRRIEGIKINRDEEILKKDMEKINRSIHMLRSEIKNKIINKDIKNIQNLKEDLLYVIDKKSLIWGEKSIVGKNLKTLEEEKVILENKINNSINLVLADEAGVVSFNADGLEEILKVSSLDKLDSEYLLNIKNNKNKIVKDNQTVEVGNPIAKIVNNHMWYIAVVLDKNEKDKFKVNKKVKIEKGKQTFSGIVKYLYKDKLGKYIAVFEINEDKIDFYSQRVSDFKITYKRISGIKIPKNAITTKKGKKGVYVISETGNAVFKELKSILGENNEYVVLNYTDIKKNRIDTVDLYDELILNPKNIKEGQKVR</sequence>
<keyword evidence="6" id="KW-1185">Reference proteome</keyword>
<dbReference type="AlphaFoldDB" id="A0A1M5QCY4"/>
<feature type="domain" description="RND related beta-barrel" evidence="2">
    <location>
        <begin position="270"/>
        <end position="340"/>
    </location>
</feature>
<feature type="transmembrane region" description="Helical" evidence="1">
    <location>
        <begin position="16"/>
        <end position="33"/>
    </location>
</feature>
<dbReference type="OrthoDB" id="1834786at2"/>
<dbReference type="Pfam" id="PF26018">
    <property type="entry name" value="BSH_RND_rel"/>
    <property type="match status" value="1"/>
</dbReference>
<evidence type="ECO:0000313" key="5">
    <source>
        <dbReference type="EMBL" id="SHH11818.1"/>
    </source>
</evidence>
<dbReference type="Proteomes" id="UP000242520">
    <property type="component" value="Unassembled WGS sequence"/>
</dbReference>
<evidence type="ECO:0000259" key="4">
    <source>
        <dbReference type="Pfam" id="PF26018"/>
    </source>
</evidence>
<organism evidence="5 6">
    <name type="scientific">Tepidibacter thalassicus DSM 15285</name>
    <dbReference type="NCBI Taxonomy" id="1123350"/>
    <lineage>
        <taxon>Bacteria</taxon>
        <taxon>Bacillati</taxon>
        <taxon>Bacillota</taxon>
        <taxon>Clostridia</taxon>
        <taxon>Peptostreptococcales</taxon>
        <taxon>Peptostreptococcaceae</taxon>
        <taxon>Tepidibacter</taxon>
    </lineage>
</organism>
<dbReference type="InterPro" id="IPR058729">
    <property type="entry name" value="Beta-barrel_RND-rel"/>
</dbReference>